<gene>
    <name evidence="1" type="ORF">E3T50_11960</name>
</gene>
<name>A0A4R9ATE7_9MICO</name>
<evidence type="ECO:0000313" key="1">
    <source>
        <dbReference type="EMBL" id="TFD69678.1"/>
    </source>
</evidence>
<dbReference type="RefSeq" id="WP_134552145.1">
    <property type="nucleotide sequence ID" value="NZ_SOHL01000022.1"/>
</dbReference>
<dbReference type="Gene3D" id="3.20.20.140">
    <property type="entry name" value="Metal-dependent hydrolases"/>
    <property type="match status" value="1"/>
</dbReference>
<dbReference type="EMBL" id="SOHL01000022">
    <property type="protein sequence ID" value="TFD69678.1"/>
    <property type="molecule type" value="Genomic_DNA"/>
</dbReference>
<accession>A0A4R9ATE7</accession>
<protein>
    <submittedName>
        <fullName evidence="1">Uncharacterized protein</fullName>
    </submittedName>
</protein>
<keyword evidence="2" id="KW-1185">Reference proteome</keyword>
<organism evidence="1 2">
    <name type="scientific">Cryobacterium gelidum</name>
    <dbReference type="NCBI Taxonomy" id="1259164"/>
    <lineage>
        <taxon>Bacteria</taxon>
        <taxon>Bacillati</taxon>
        <taxon>Actinomycetota</taxon>
        <taxon>Actinomycetes</taxon>
        <taxon>Micrococcales</taxon>
        <taxon>Microbacteriaceae</taxon>
        <taxon>Cryobacterium</taxon>
    </lineage>
</organism>
<dbReference type="SUPFAM" id="SSF51556">
    <property type="entry name" value="Metallo-dependent hydrolases"/>
    <property type="match status" value="1"/>
</dbReference>
<evidence type="ECO:0000313" key="2">
    <source>
        <dbReference type="Proteomes" id="UP000297983"/>
    </source>
</evidence>
<proteinExistence type="predicted"/>
<dbReference type="InterPro" id="IPR032466">
    <property type="entry name" value="Metal_Hydrolase"/>
</dbReference>
<sequence>MTIHFLVGRGTVLAGFLDAQVHLALIDPTHLPGGGIARVLDLGGWLPDGPRASMPDLAYAHQFITAPGGYPSRARWAAPGWSCELTTAADAATAVDRQCRAGASVLKVKLNSVAGPVLAVEALAAAVGRAHERALTRSEREVLA</sequence>
<reference evidence="1 2" key="1">
    <citation type="submission" date="2019-03" db="EMBL/GenBank/DDBJ databases">
        <title>Genomics of glacier-inhabiting Cryobacterium strains.</title>
        <authorList>
            <person name="Liu Q."/>
            <person name="Xin Y.-H."/>
        </authorList>
    </citation>
    <scope>NUCLEOTIDE SEQUENCE [LARGE SCALE GENOMIC DNA]</scope>
    <source>
        <strain evidence="1 2">Hz16</strain>
    </source>
</reference>
<comment type="caution">
    <text evidence="1">The sequence shown here is derived from an EMBL/GenBank/DDBJ whole genome shotgun (WGS) entry which is preliminary data.</text>
</comment>
<dbReference type="AlphaFoldDB" id="A0A4R9ATE7"/>
<dbReference type="Proteomes" id="UP000297983">
    <property type="component" value="Unassembled WGS sequence"/>
</dbReference>